<dbReference type="InterPro" id="IPR013783">
    <property type="entry name" value="Ig-like_fold"/>
</dbReference>
<dbReference type="Gene3D" id="2.60.40.10">
    <property type="entry name" value="Immunoglobulins"/>
    <property type="match status" value="1"/>
</dbReference>
<dbReference type="OrthoDB" id="502205at2"/>
<dbReference type="EMBL" id="CZDF01000188">
    <property type="protein sequence ID" value="CUR36039.1"/>
    <property type="molecule type" value="Genomic_DNA"/>
</dbReference>
<keyword evidence="3" id="KW-1185">Reference proteome</keyword>
<keyword evidence="1" id="KW-0472">Membrane</keyword>
<dbReference type="RefSeq" id="WP_139294932.1">
    <property type="nucleotide sequence ID" value="NZ_LN889764.1"/>
</dbReference>
<protein>
    <submittedName>
        <fullName evidence="2">Uncharacterized protein</fullName>
    </submittedName>
</protein>
<proteinExistence type="predicted"/>
<dbReference type="Proteomes" id="UP000184315">
    <property type="component" value="Unassembled WGS sequence"/>
</dbReference>
<feature type="transmembrane region" description="Helical" evidence="1">
    <location>
        <begin position="295"/>
        <end position="313"/>
    </location>
</feature>
<keyword evidence="1" id="KW-1133">Transmembrane helix</keyword>
<name>A0A1J1LUF5_9CYAN</name>
<gene>
    <name evidence="2" type="ORF">PL921480149</name>
</gene>
<evidence type="ECO:0000256" key="1">
    <source>
        <dbReference type="SAM" id="Phobius"/>
    </source>
</evidence>
<keyword evidence="1" id="KW-0812">Transmembrane</keyword>
<feature type="transmembrane region" description="Helical" evidence="1">
    <location>
        <begin position="255"/>
        <end position="279"/>
    </location>
</feature>
<dbReference type="AlphaFoldDB" id="A0A1J1LUF5"/>
<organism evidence="2 3">
    <name type="scientific">Planktothrix tepida PCC 9214</name>
    <dbReference type="NCBI Taxonomy" id="671072"/>
    <lineage>
        <taxon>Bacteria</taxon>
        <taxon>Bacillati</taxon>
        <taxon>Cyanobacteriota</taxon>
        <taxon>Cyanophyceae</taxon>
        <taxon>Oscillatoriophycideae</taxon>
        <taxon>Oscillatoriales</taxon>
        <taxon>Microcoleaceae</taxon>
        <taxon>Planktothrix</taxon>
    </lineage>
</organism>
<feature type="transmembrane region" description="Helical" evidence="1">
    <location>
        <begin position="206"/>
        <end position="235"/>
    </location>
</feature>
<feature type="transmembrane region" description="Helical" evidence="1">
    <location>
        <begin position="174"/>
        <end position="194"/>
    </location>
</feature>
<accession>A0A1J1LUF5</accession>
<sequence length="359" mass="40376">MNQNSNSSVVPDVNLSQNQLDFQAQGFNQRLTQTLTITNSVPKTLLQGKWNIIPHPSDPIIEDGKHPWIEIKPQRFQKNQVVCSITVETNLLKANQVYERQLNLKTNSNPQNYQIPLTVKTALLPVLLGKKFYILLGITFLILIVALTPAYTYLSFATTFSTPQFRHHPGFSQILVDLFWKGLSLLTAIIWLYLGIRIGLSRRGGLWVIPSAFLSYFLLILMVQLIGMLSAIVIPSGSDSALNFLFQDGGKCGRILSRMLISVLGGGSVLNMGVVWGWLTQRYQKIGFEPKESNILAFLIILSSFSWGVVFFIKWLLPVMILTGILSLVGIFKLIQTSVKKRQTVIQAYFNSESQRISE</sequence>
<feature type="transmembrane region" description="Helical" evidence="1">
    <location>
        <begin position="132"/>
        <end position="154"/>
    </location>
</feature>
<feature type="transmembrane region" description="Helical" evidence="1">
    <location>
        <begin position="319"/>
        <end position="335"/>
    </location>
</feature>
<reference evidence="3" key="1">
    <citation type="submission" date="2015-10" db="EMBL/GenBank/DDBJ databases">
        <authorList>
            <person name="Regsiter A."/>
            <person name="william w."/>
        </authorList>
    </citation>
    <scope>NUCLEOTIDE SEQUENCE [LARGE SCALE GENOMIC DNA]</scope>
</reference>
<evidence type="ECO:0000313" key="2">
    <source>
        <dbReference type="EMBL" id="CUR36039.1"/>
    </source>
</evidence>
<evidence type="ECO:0000313" key="3">
    <source>
        <dbReference type="Proteomes" id="UP000184315"/>
    </source>
</evidence>
<dbReference type="STRING" id="671072.PL921480149"/>